<evidence type="ECO:0000313" key="9">
    <source>
        <dbReference type="EMBL" id="GAB97737.1"/>
    </source>
</evidence>
<name>K6X057_9MICO</name>
<keyword evidence="10" id="KW-1185">Reference proteome</keyword>
<feature type="compositionally biased region" description="Low complexity" evidence="6">
    <location>
        <begin position="59"/>
        <end position="69"/>
    </location>
</feature>
<keyword evidence="5" id="KW-0472">Membrane</keyword>
<dbReference type="PANTHER" id="PTHR36115:SF4">
    <property type="entry name" value="MEMBRANE PROTEIN"/>
    <property type="match status" value="1"/>
</dbReference>
<evidence type="ECO:0000256" key="2">
    <source>
        <dbReference type="ARBA" id="ARBA00022475"/>
    </source>
</evidence>
<dbReference type="GO" id="GO:0005886">
    <property type="term" value="C:plasma membrane"/>
    <property type="evidence" value="ECO:0007669"/>
    <property type="project" value="UniProtKB-SubCell"/>
</dbReference>
<protein>
    <recommendedName>
        <fullName evidence="11">RDD domain-containing protein</fullName>
    </recommendedName>
</protein>
<keyword evidence="2" id="KW-1003">Cell membrane</keyword>
<dbReference type="InterPro" id="IPR010432">
    <property type="entry name" value="RDD"/>
</dbReference>
<dbReference type="Pfam" id="PF06271">
    <property type="entry name" value="RDD"/>
    <property type="match status" value="1"/>
</dbReference>
<dbReference type="eggNOG" id="COG1714">
    <property type="taxonomic scope" value="Bacteria"/>
</dbReference>
<dbReference type="InterPro" id="IPR018929">
    <property type="entry name" value="DUF2510"/>
</dbReference>
<dbReference type="Pfam" id="PF10708">
    <property type="entry name" value="DUF2510"/>
    <property type="match status" value="1"/>
</dbReference>
<dbReference type="RefSeq" id="WP_006594269.1">
    <property type="nucleotide sequence ID" value="NZ_BAHD01000080.1"/>
</dbReference>
<reference evidence="9 10" key="1">
    <citation type="submission" date="2012-08" db="EMBL/GenBank/DDBJ databases">
        <title>Whole genome shotgun sequence of Kineosphaera limosa NBRC 100340.</title>
        <authorList>
            <person name="Yoshida I."/>
            <person name="Isaki S."/>
            <person name="Hosoyama A."/>
            <person name="Tsuchikane K."/>
            <person name="Katsumata H."/>
            <person name="Ando Y."/>
            <person name="Ohji S."/>
            <person name="Hamada M."/>
            <person name="Tamura T."/>
            <person name="Yamazoe A."/>
            <person name="Yamazaki S."/>
            <person name="Fujita N."/>
        </authorList>
    </citation>
    <scope>NUCLEOTIDE SEQUENCE [LARGE SCALE GENOMIC DNA]</scope>
    <source>
        <strain evidence="9 10">NBRC 100340</strain>
    </source>
</reference>
<evidence type="ECO:0000259" key="8">
    <source>
        <dbReference type="Pfam" id="PF10708"/>
    </source>
</evidence>
<evidence type="ECO:0008006" key="11">
    <source>
        <dbReference type="Google" id="ProtNLM"/>
    </source>
</evidence>
<organism evidence="9 10">
    <name type="scientific">Kineosphaera limosa NBRC 100340</name>
    <dbReference type="NCBI Taxonomy" id="1184609"/>
    <lineage>
        <taxon>Bacteria</taxon>
        <taxon>Bacillati</taxon>
        <taxon>Actinomycetota</taxon>
        <taxon>Actinomycetes</taxon>
        <taxon>Micrococcales</taxon>
        <taxon>Dermatophilaceae</taxon>
        <taxon>Kineosphaera</taxon>
    </lineage>
</organism>
<evidence type="ECO:0000313" key="10">
    <source>
        <dbReference type="Proteomes" id="UP000008366"/>
    </source>
</evidence>
<dbReference type="STRING" id="1184609.KILIM_080_00080"/>
<feature type="domain" description="RDD" evidence="7">
    <location>
        <begin position="87"/>
        <end position="248"/>
    </location>
</feature>
<evidence type="ECO:0000256" key="1">
    <source>
        <dbReference type="ARBA" id="ARBA00004651"/>
    </source>
</evidence>
<gene>
    <name evidence="9" type="ORF">KILIM_080_00080</name>
</gene>
<dbReference type="EMBL" id="BAHD01000080">
    <property type="protein sequence ID" value="GAB97737.1"/>
    <property type="molecule type" value="Genomic_DNA"/>
</dbReference>
<evidence type="ECO:0000259" key="7">
    <source>
        <dbReference type="Pfam" id="PF06271"/>
    </source>
</evidence>
<accession>K6X057</accession>
<dbReference type="PANTHER" id="PTHR36115">
    <property type="entry name" value="PROLINE-RICH ANTIGEN HOMOLOG-RELATED"/>
    <property type="match status" value="1"/>
</dbReference>
<dbReference type="AlphaFoldDB" id="K6X057"/>
<dbReference type="OrthoDB" id="5244233at2"/>
<comment type="caution">
    <text evidence="9">The sequence shown here is derived from an EMBL/GenBank/DDBJ whole genome shotgun (WGS) entry which is preliminary data.</text>
</comment>
<sequence length="272" mass="29352">MVEQRPSGWYDDPQDDDNLRYWDGVMWTEHVASKRSQYQPGPISEPAAGASADQWAAYQQQQGYAGQRPPGRRTGGVEAGTGSDVRLAGWWRRVGAMIVDTLLVGLVSLPITLPRISSSSDAIDAWFTQVMAAAEAGTTAPLVPESIVADLAFVGLVQTVVYIALEVFLLSRWGVTPGRRLTGIRVRPVGVDEPVPLAVGLRRTIVKTISNLLSGVPLLSSVSFMFQMADYLWPLPDKGNQSLHDKVGGTEVVRGKALSAAARHAQQGPGQH</sequence>
<proteinExistence type="predicted"/>
<evidence type="ECO:0000256" key="4">
    <source>
        <dbReference type="ARBA" id="ARBA00022989"/>
    </source>
</evidence>
<dbReference type="Proteomes" id="UP000008366">
    <property type="component" value="Unassembled WGS sequence"/>
</dbReference>
<feature type="region of interest" description="Disordered" evidence="6">
    <location>
        <begin position="59"/>
        <end position="79"/>
    </location>
</feature>
<comment type="subcellular location">
    <subcellularLocation>
        <location evidence="1">Cell membrane</location>
        <topology evidence="1">Multi-pass membrane protein</topology>
    </subcellularLocation>
</comment>
<evidence type="ECO:0000256" key="5">
    <source>
        <dbReference type="ARBA" id="ARBA00023136"/>
    </source>
</evidence>
<keyword evidence="3" id="KW-0812">Transmembrane</keyword>
<dbReference type="InterPro" id="IPR051791">
    <property type="entry name" value="Pra-immunoreactive"/>
</dbReference>
<evidence type="ECO:0000256" key="3">
    <source>
        <dbReference type="ARBA" id="ARBA00022692"/>
    </source>
</evidence>
<keyword evidence="4" id="KW-1133">Transmembrane helix</keyword>
<feature type="domain" description="DUF2510" evidence="8">
    <location>
        <begin position="8"/>
        <end position="36"/>
    </location>
</feature>
<evidence type="ECO:0000256" key="6">
    <source>
        <dbReference type="SAM" id="MobiDB-lite"/>
    </source>
</evidence>